<reference evidence="2 4" key="2">
    <citation type="journal article" date="2014" name="BMC Genomics">
        <title>An improved genome release (version Mt4.0) for the model legume Medicago truncatula.</title>
        <authorList>
            <person name="Tang H."/>
            <person name="Krishnakumar V."/>
            <person name="Bidwell S."/>
            <person name="Rosen B."/>
            <person name="Chan A."/>
            <person name="Zhou S."/>
            <person name="Gentzbittel L."/>
            <person name="Childs K.L."/>
            <person name="Yandell M."/>
            <person name="Gundlach H."/>
            <person name="Mayer K.F."/>
            <person name="Schwartz D.C."/>
            <person name="Town C.D."/>
        </authorList>
    </citation>
    <scope>GENOME REANNOTATION</scope>
    <source>
        <strain evidence="2">A17</strain>
        <strain evidence="3 4">cv. Jemalong A17</strain>
    </source>
</reference>
<gene>
    <name evidence="2" type="ordered locus">MTR_8g094605</name>
</gene>
<reference evidence="3" key="3">
    <citation type="submission" date="2015-04" db="UniProtKB">
        <authorList>
            <consortium name="EnsemblPlants"/>
        </authorList>
    </citation>
    <scope>IDENTIFICATION</scope>
    <source>
        <strain evidence="3">cv. Jemalong A17</strain>
    </source>
</reference>
<dbReference type="STRING" id="3880.A0A072U523"/>
<evidence type="ECO:0000313" key="4">
    <source>
        <dbReference type="Proteomes" id="UP000002051"/>
    </source>
</evidence>
<accession>A0A072U523</accession>
<reference evidence="2 4" key="1">
    <citation type="journal article" date="2011" name="Nature">
        <title>The Medicago genome provides insight into the evolution of rhizobial symbioses.</title>
        <authorList>
            <person name="Young N.D."/>
            <person name="Debelle F."/>
            <person name="Oldroyd G.E."/>
            <person name="Geurts R."/>
            <person name="Cannon S.B."/>
            <person name="Udvardi M.K."/>
            <person name="Benedito V.A."/>
            <person name="Mayer K.F."/>
            <person name="Gouzy J."/>
            <person name="Schoof H."/>
            <person name="Van de Peer Y."/>
            <person name="Proost S."/>
            <person name="Cook D.R."/>
            <person name="Meyers B.C."/>
            <person name="Spannagl M."/>
            <person name="Cheung F."/>
            <person name="De Mita S."/>
            <person name="Krishnakumar V."/>
            <person name="Gundlach H."/>
            <person name="Zhou S."/>
            <person name="Mudge J."/>
            <person name="Bharti A.K."/>
            <person name="Murray J.D."/>
            <person name="Naoumkina M.A."/>
            <person name="Rosen B."/>
            <person name="Silverstein K.A."/>
            <person name="Tang H."/>
            <person name="Rombauts S."/>
            <person name="Zhao P.X."/>
            <person name="Zhou P."/>
            <person name="Barbe V."/>
            <person name="Bardou P."/>
            <person name="Bechner M."/>
            <person name="Bellec A."/>
            <person name="Berger A."/>
            <person name="Berges H."/>
            <person name="Bidwell S."/>
            <person name="Bisseling T."/>
            <person name="Choisne N."/>
            <person name="Couloux A."/>
            <person name="Denny R."/>
            <person name="Deshpande S."/>
            <person name="Dai X."/>
            <person name="Doyle J.J."/>
            <person name="Dudez A.M."/>
            <person name="Farmer A.D."/>
            <person name="Fouteau S."/>
            <person name="Franken C."/>
            <person name="Gibelin C."/>
            <person name="Gish J."/>
            <person name="Goldstein S."/>
            <person name="Gonzalez A.J."/>
            <person name="Green P.J."/>
            <person name="Hallab A."/>
            <person name="Hartog M."/>
            <person name="Hua A."/>
            <person name="Humphray S.J."/>
            <person name="Jeong D.H."/>
            <person name="Jing Y."/>
            <person name="Jocker A."/>
            <person name="Kenton S.M."/>
            <person name="Kim D.J."/>
            <person name="Klee K."/>
            <person name="Lai H."/>
            <person name="Lang C."/>
            <person name="Lin S."/>
            <person name="Macmil S.L."/>
            <person name="Magdelenat G."/>
            <person name="Matthews L."/>
            <person name="McCorrison J."/>
            <person name="Monaghan E.L."/>
            <person name="Mun J.H."/>
            <person name="Najar F.Z."/>
            <person name="Nicholson C."/>
            <person name="Noirot C."/>
            <person name="O'Bleness M."/>
            <person name="Paule C.R."/>
            <person name="Poulain J."/>
            <person name="Prion F."/>
            <person name="Qin B."/>
            <person name="Qu C."/>
            <person name="Retzel E.F."/>
            <person name="Riddle C."/>
            <person name="Sallet E."/>
            <person name="Samain S."/>
            <person name="Samson N."/>
            <person name="Sanders I."/>
            <person name="Saurat O."/>
            <person name="Scarpelli C."/>
            <person name="Schiex T."/>
            <person name="Segurens B."/>
            <person name="Severin A.J."/>
            <person name="Sherrier D.J."/>
            <person name="Shi R."/>
            <person name="Sims S."/>
            <person name="Singer S.R."/>
            <person name="Sinharoy S."/>
            <person name="Sterck L."/>
            <person name="Viollet A."/>
            <person name="Wang B.B."/>
            <person name="Wang K."/>
            <person name="Wang M."/>
            <person name="Wang X."/>
            <person name="Warfsmann J."/>
            <person name="Weissenbach J."/>
            <person name="White D.D."/>
            <person name="White J.D."/>
            <person name="Wiley G.B."/>
            <person name="Wincker P."/>
            <person name="Xing Y."/>
            <person name="Yang L."/>
            <person name="Yao Z."/>
            <person name="Ying F."/>
            <person name="Zhai J."/>
            <person name="Zhou L."/>
            <person name="Zuber A."/>
            <person name="Denarie J."/>
            <person name="Dixon R.A."/>
            <person name="May G.D."/>
            <person name="Schwartz D.C."/>
            <person name="Rogers J."/>
            <person name="Quetier F."/>
            <person name="Town C.D."/>
            <person name="Roe B.A."/>
        </authorList>
    </citation>
    <scope>NUCLEOTIDE SEQUENCE [LARGE SCALE GENOMIC DNA]</scope>
    <source>
        <strain evidence="2">A17</strain>
        <strain evidence="3 4">cv. Jemalong A17</strain>
    </source>
</reference>
<keyword evidence="4" id="KW-1185">Reference proteome</keyword>
<name>A0A072U523_MEDTR</name>
<sequence length="60" mass="6682">MCTFVFTSSNATPNMHLVGGQYISTSYLLFDQGGFKVGFQARPDFLVGQARSRKTAYDRP</sequence>
<feature type="domain" description="Peptidase A1" evidence="1">
    <location>
        <begin position="1"/>
        <end position="40"/>
    </location>
</feature>
<dbReference type="InterPro" id="IPR033121">
    <property type="entry name" value="PEPTIDASE_A1"/>
</dbReference>
<evidence type="ECO:0000313" key="2">
    <source>
        <dbReference type="EMBL" id="KEH20925.1"/>
    </source>
</evidence>
<dbReference type="Proteomes" id="UP000002051">
    <property type="component" value="Chromosome 8"/>
</dbReference>
<dbReference type="EnsemblPlants" id="KEH20925">
    <property type="protein sequence ID" value="KEH20925"/>
    <property type="gene ID" value="MTR_8g094605"/>
</dbReference>
<protein>
    <recommendedName>
        <fullName evidence="1">Peptidase A1 domain-containing protein</fullName>
    </recommendedName>
</protein>
<dbReference type="AlphaFoldDB" id="A0A072U523"/>
<organism evidence="2 4">
    <name type="scientific">Medicago truncatula</name>
    <name type="common">Barrel medic</name>
    <name type="synonym">Medicago tribuloides</name>
    <dbReference type="NCBI Taxonomy" id="3880"/>
    <lineage>
        <taxon>Eukaryota</taxon>
        <taxon>Viridiplantae</taxon>
        <taxon>Streptophyta</taxon>
        <taxon>Embryophyta</taxon>
        <taxon>Tracheophyta</taxon>
        <taxon>Spermatophyta</taxon>
        <taxon>Magnoliopsida</taxon>
        <taxon>eudicotyledons</taxon>
        <taxon>Gunneridae</taxon>
        <taxon>Pentapetalae</taxon>
        <taxon>rosids</taxon>
        <taxon>fabids</taxon>
        <taxon>Fabales</taxon>
        <taxon>Fabaceae</taxon>
        <taxon>Papilionoideae</taxon>
        <taxon>50 kb inversion clade</taxon>
        <taxon>NPAAA clade</taxon>
        <taxon>Hologalegina</taxon>
        <taxon>IRL clade</taxon>
        <taxon>Trifolieae</taxon>
        <taxon>Medicago</taxon>
    </lineage>
</organism>
<dbReference type="HOGENOM" id="CLU_2945262_0_0_1"/>
<evidence type="ECO:0000259" key="1">
    <source>
        <dbReference type="PROSITE" id="PS51767"/>
    </source>
</evidence>
<proteinExistence type="predicted"/>
<dbReference type="PROSITE" id="PS51767">
    <property type="entry name" value="PEPTIDASE_A1"/>
    <property type="match status" value="1"/>
</dbReference>
<dbReference type="EMBL" id="CM001224">
    <property type="protein sequence ID" value="KEH20925.1"/>
    <property type="molecule type" value="Genomic_DNA"/>
</dbReference>
<evidence type="ECO:0000313" key="3">
    <source>
        <dbReference type="EnsemblPlants" id="KEH20925"/>
    </source>
</evidence>